<dbReference type="KEGG" id="vha:VIBHAR_00538"/>
<organism evidence="1 2">
    <name type="scientific">Vibrio campbellii (strain ATCC BAA-1116)</name>
    <dbReference type="NCBI Taxonomy" id="2902295"/>
    <lineage>
        <taxon>Bacteria</taxon>
        <taxon>Pseudomonadati</taxon>
        <taxon>Pseudomonadota</taxon>
        <taxon>Gammaproteobacteria</taxon>
        <taxon>Vibrionales</taxon>
        <taxon>Vibrionaceae</taxon>
        <taxon>Vibrio</taxon>
    </lineage>
</organism>
<reference evidence="1 2" key="1">
    <citation type="submission" date="2007-08" db="EMBL/GenBank/DDBJ databases">
        <authorList>
            <consortium name="The Vibrio harveyi Genome Sequencing Project"/>
            <person name="Bassler B."/>
            <person name="Clifton S.W."/>
            <person name="Fulton L."/>
            <person name="Delehaunty K."/>
            <person name="Fronick C."/>
            <person name="Harrison M."/>
            <person name="Markivic C."/>
            <person name="Fulton R."/>
            <person name="Tin-Wollam A.-M."/>
            <person name="Shah N."/>
            <person name="Pepin K."/>
            <person name="Nash W."/>
            <person name="Thiruvilangam P."/>
            <person name="Bhonagiri V."/>
            <person name="Waters C."/>
            <person name="Tu K.C."/>
            <person name="Irgon J."/>
            <person name="Wilson R.K."/>
        </authorList>
    </citation>
    <scope>NUCLEOTIDE SEQUENCE [LARGE SCALE GENOMIC DNA]</scope>
    <source>
        <strain evidence="2">ATCC BAA-1116 / BB120</strain>
    </source>
</reference>
<dbReference type="Proteomes" id="UP000008152">
    <property type="component" value="Chromosome I"/>
</dbReference>
<dbReference type="PATRIC" id="fig|338187.36.peg.478"/>
<evidence type="ECO:0000313" key="1">
    <source>
        <dbReference type="EMBL" id="ABU69541.1"/>
    </source>
</evidence>
<proteinExistence type="predicted"/>
<dbReference type="EMBL" id="CP000789">
    <property type="protein sequence ID" value="ABU69541.1"/>
    <property type="molecule type" value="Genomic_DNA"/>
</dbReference>
<protein>
    <submittedName>
        <fullName evidence="1">Uncharacterized protein</fullName>
    </submittedName>
</protein>
<gene>
    <name evidence="1" type="ordered locus">VIBHAR_00538</name>
</gene>
<sequence length="582" mass="67365">MMTEPTYLSDWRAEFCIQLDVRSNLLADFNRLLFKGFPPTKKLQQCHQFEDASRKEIVLKLQDRFIEKIDEGFSHIFLYGIFMETSRFFRWCDENDREVSSQNSLENYMTHLQTRVRLGEIKKSTYKTKHSNMVALFTRYFDLPSYYFNNVVIMDSSDRESFESYTRSDLNQLLPFLRRIFNQTYSQFIAEPQKHIYAYKRTPTMIFEWRGMEYQICGGISKMMSAATYLLAYYTYANTSDLFRLKQPNNASTSTVETWYTMPAFKRRAFKTIVVEIGDHELEIPKYATTFFDKLLNASRIISTNESATLLQTIASQKVQPLHSPTLQAFIKNWVEKNFSFTDQAGRRLRPSISRFRETGAQITAYHQGEIVNNLMLNNNPNTRRHHYSEGNKSANKGMMQDTMLIREEQVKNRVSTLQAQENLNIEVLVIKEENKVNLPHLSRTSNGGSCASPFGEKSKKYTKKAQTQGLAREGERLACADLLGCFGCPDQVIVQSVSDIWCLLSFKACIEESLFVHLDASHYQTNFESIVQFIEQKILPSINKQILRQAETKLDDDGLHPAWSDSESVLNLIPKSPVEVG</sequence>
<accession>A7MTZ1</accession>
<name>A7MTZ1_VIBC1</name>
<dbReference type="AlphaFoldDB" id="A7MTZ1"/>
<evidence type="ECO:0000313" key="2">
    <source>
        <dbReference type="Proteomes" id="UP000008152"/>
    </source>
</evidence>